<dbReference type="InterPro" id="IPR032466">
    <property type="entry name" value="Metal_Hydrolase"/>
</dbReference>
<proteinExistence type="predicted"/>
<sequence length="330" mass="37039">MAVTTRLMKPRAHIEASAISWKGKFLLPPGAFDTHVHVFDPTIGPYAADRAYTPDDAPLHRLIEFNKSISRDGTGSGIVLVQPSPYGTDCTVMMKCLRELRARQKSVYAIAMIELESITDRELERMHELGVRGIQLNFQADGKGLDVSRLLDTLQKAADRICHLRGWMIQLFVPGWAWNTLFDVVSKLPVPIIADHLGGMQGAPKLLSHVAKDGVLSQMGFISLLTLAKLSKVIVKISGLYRASDRTTACFDDTREIIEAFAKEIPDQCIWGSDWPHTGEGKDRTKQRSLSTMEPFRVIDNRALLENLRKWVGSEVWGKMMRENPARIFQ</sequence>
<dbReference type="PANTHER" id="PTHR35563">
    <property type="entry name" value="BARREL METAL-DEPENDENT HYDROLASE, PUTATIVE (AFU_ORTHOLOGUE AFUA_1G16240)-RELATED"/>
    <property type="match status" value="1"/>
</dbReference>
<dbReference type="Proteomes" id="UP001610444">
    <property type="component" value="Unassembled WGS sequence"/>
</dbReference>
<evidence type="ECO:0000313" key="2">
    <source>
        <dbReference type="EMBL" id="KAL2843816.1"/>
    </source>
</evidence>
<evidence type="ECO:0000313" key="3">
    <source>
        <dbReference type="Proteomes" id="UP001610444"/>
    </source>
</evidence>
<keyword evidence="3" id="KW-1185">Reference proteome</keyword>
<accession>A0ABR4JUT7</accession>
<dbReference type="RefSeq" id="XP_070895819.1">
    <property type="nucleotide sequence ID" value="XM_071043322.1"/>
</dbReference>
<dbReference type="SUPFAM" id="SSF51556">
    <property type="entry name" value="Metallo-dependent hydrolases"/>
    <property type="match status" value="1"/>
</dbReference>
<feature type="domain" description="Amidohydrolase-related" evidence="1">
    <location>
        <begin position="33"/>
        <end position="329"/>
    </location>
</feature>
<dbReference type="InterPro" id="IPR052358">
    <property type="entry name" value="Aro_Compnd_Degr_Hydrolases"/>
</dbReference>
<name>A0ABR4JUT7_9EURO</name>
<comment type="caution">
    <text evidence="2">The sequence shown here is derived from an EMBL/GenBank/DDBJ whole genome shotgun (WGS) entry which is preliminary data.</text>
</comment>
<dbReference type="GeneID" id="98158486"/>
<protein>
    <recommendedName>
        <fullName evidence="1">Amidohydrolase-related domain-containing protein</fullName>
    </recommendedName>
</protein>
<dbReference type="InterPro" id="IPR006680">
    <property type="entry name" value="Amidohydro-rel"/>
</dbReference>
<organism evidence="2 3">
    <name type="scientific">Aspergillus pseudodeflectus</name>
    <dbReference type="NCBI Taxonomy" id="176178"/>
    <lineage>
        <taxon>Eukaryota</taxon>
        <taxon>Fungi</taxon>
        <taxon>Dikarya</taxon>
        <taxon>Ascomycota</taxon>
        <taxon>Pezizomycotina</taxon>
        <taxon>Eurotiomycetes</taxon>
        <taxon>Eurotiomycetidae</taxon>
        <taxon>Eurotiales</taxon>
        <taxon>Aspergillaceae</taxon>
        <taxon>Aspergillus</taxon>
        <taxon>Aspergillus subgen. Nidulantes</taxon>
    </lineage>
</organism>
<dbReference type="EMBL" id="JBFXLR010000044">
    <property type="protein sequence ID" value="KAL2843816.1"/>
    <property type="molecule type" value="Genomic_DNA"/>
</dbReference>
<gene>
    <name evidence="2" type="ORF">BJX68DRAFT_257355</name>
</gene>
<dbReference type="Gene3D" id="3.20.20.140">
    <property type="entry name" value="Metal-dependent hydrolases"/>
    <property type="match status" value="1"/>
</dbReference>
<dbReference type="Pfam" id="PF04909">
    <property type="entry name" value="Amidohydro_2"/>
    <property type="match status" value="1"/>
</dbReference>
<dbReference type="PANTHER" id="PTHR35563:SF2">
    <property type="entry name" value="BARREL METAL-DEPENDENT HYDROLASE, PUTATIVE (AFU_ORTHOLOGUE AFUA_1G16240)-RELATED"/>
    <property type="match status" value="1"/>
</dbReference>
<reference evidence="2 3" key="1">
    <citation type="submission" date="2024-07" db="EMBL/GenBank/DDBJ databases">
        <title>Section-level genome sequencing and comparative genomics of Aspergillus sections Usti and Cavernicolus.</title>
        <authorList>
            <consortium name="Lawrence Berkeley National Laboratory"/>
            <person name="Nybo J.L."/>
            <person name="Vesth T.C."/>
            <person name="Theobald S."/>
            <person name="Frisvad J.C."/>
            <person name="Larsen T.O."/>
            <person name="Kjaerboelling I."/>
            <person name="Rothschild-Mancinelli K."/>
            <person name="Lyhne E.K."/>
            <person name="Kogle M.E."/>
            <person name="Barry K."/>
            <person name="Clum A."/>
            <person name="Na H."/>
            <person name="Ledsgaard L."/>
            <person name="Lin J."/>
            <person name="Lipzen A."/>
            <person name="Kuo A."/>
            <person name="Riley R."/>
            <person name="Mondo S."/>
            <person name="LaButti K."/>
            <person name="Haridas S."/>
            <person name="Pangalinan J."/>
            <person name="Salamov A.A."/>
            <person name="Simmons B.A."/>
            <person name="Magnuson J.K."/>
            <person name="Chen J."/>
            <person name="Drula E."/>
            <person name="Henrissat B."/>
            <person name="Wiebenga A."/>
            <person name="Lubbers R.J."/>
            <person name="Gomes A.C."/>
            <person name="Macurrencykelacurrency M.R."/>
            <person name="Stajich J."/>
            <person name="Grigoriev I.V."/>
            <person name="Mortensen U.H."/>
            <person name="De vries R.P."/>
            <person name="Baker S.E."/>
            <person name="Andersen M.R."/>
        </authorList>
    </citation>
    <scope>NUCLEOTIDE SEQUENCE [LARGE SCALE GENOMIC DNA]</scope>
    <source>
        <strain evidence="2 3">CBS 756.74</strain>
    </source>
</reference>
<evidence type="ECO:0000259" key="1">
    <source>
        <dbReference type="Pfam" id="PF04909"/>
    </source>
</evidence>